<organism evidence="7 8">
    <name type="scientific">Flavobacterium araucananum</name>
    <dbReference type="NCBI Taxonomy" id="946678"/>
    <lineage>
        <taxon>Bacteria</taxon>
        <taxon>Pseudomonadati</taxon>
        <taxon>Bacteroidota</taxon>
        <taxon>Flavobacteriia</taxon>
        <taxon>Flavobacteriales</taxon>
        <taxon>Flavobacteriaceae</taxon>
        <taxon>Flavobacterium</taxon>
    </lineage>
</organism>
<dbReference type="PANTHER" id="PTHR11863">
    <property type="entry name" value="STEROL DESATURASE"/>
    <property type="match status" value="1"/>
</dbReference>
<dbReference type="InterPro" id="IPR006694">
    <property type="entry name" value="Fatty_acid_hydroxylase"/>
</dbReference>
<evidence type="ECO:0000313" key="7">
    <source>
        <dbReference type="EMBL" id="OXG03679.1"/>
    </source>
</evidence>
<protein>
    <recommendedName>
        <fullName evidence="6">Fatty acid hydroxylase domain-containing protein</fullName>
    </recommendedName>
</protein>
<feature type="transmembrane region" description="Helical" evidence="5">
    <location>
        <begin position="165"/>
        <end position="189"/>
    </location>
</feature>
<evidence type="ECO:0000256" key="5">
    <source>
        <dbReference type="SAM" id="Phobius"/>
    </source>
</evidence>
<dbReference type="GO" id="GO:0008610">
    <property type="term" value="P:lipid biosynthetic process"/>
    <property type="evidence" value="ECO:0007669"/>
    <property type="project" value="InterPro"/>
</dbReference>
<sequence>MELFFKYQWLLMPLIVFLSFWIRYMFIAGLMYKFLYVWKKGKYLKRKNQLSFPEKEQIKYEFKWSISSALVMGFVGTIVYYFYKNGYTKIYENISDYGWLYFVFSIIIMMLIHDIYFYFVHRLLHTKFMWNVHKIHHSSHNPTPWSSFCMHPVEMLLSGGVVAPMIFIIPAHMSAFVVFTLIIMFNAIYGHCGFEFFGPGFNKSIFLKWINTETFHNMHHSGKHVNYGLYTNIWDRICQTVHKDYDIEYEKVVSRTSVEDHHEEEKTTK</sequence>
<dbReference type="AlphaFoldDB" id="A0A227P1B8"/>
<dbReference type="GO" id="GO:0005506">
    <property type="term" value="F:iron ion binding"/>
    <property type="evidence" value="ECO:0007669"/>
    <property type="project" value="InterPro"/>
</dbReference>
<dbReference type="OrthoDB" id="9770329at2"/>
<dbReference type="Proteomes" id="UP000214684">
    <property type="component" value="Unassembled WGS sequence"/>
</dbReference>
<comment type="subcellular location">
    <subcellularLocation>
        <location evidence="1">Membrane</location>
    </subcellularLocation>
</comment>
<evidence type="ECO:0000313" key="8">
    <source>
        <dbReference type="Proteomes" id="UP000214684"/>
    </source>
</evidence>
<comment type="caution">
    <text evidence="7">The sequence shown here is derived from an EMBL/GenBank/DDBJ whole genome shotgun (WGS) entry which is preliminary data.</text>
</comment>
<dbReference type="GO" id="GO:0016491">
    <property type="term" value="F:oxidoreductase activity"/>
    <property type="evidence" value="ECO:0007669"/>
    <property type="project" value="InterPro"/>
</dbReference>
<keyword evidence="3 5" id="KW-1133">Transmembrane helix</keyword>
<evidence type="ECO:0000256" key="3">
    <source>
        <dbReference type="ARBA" id="ARBA00022989"/>
    </source>
</evidence>
<evidence type="ECO:0000256" key="4">
    <source>
        <dbReference type="ARBA" id="ARBA00023136"/>
    </source>
</evidence>
<reference evidence="7 8" key="1">
    <citation type="submission" date="2016-11" db="EMBL/GenBank/DDBJ databases">
        <title>Whole genomes of Flavobacteriaceae.</title>
        <authorList>
            <person name="Stine C."/>
            <person name="Li C."/>
            <person name="Tadesse D."/>
        </authorList>
    </citation>
    <scope>NUCLEOTIDE SEQUENCE [LARGE SCALE GENOMIC DNA]</scope>
    <source>
        <strain evidence="7 8">DSM 24704</strain>
    </source>
</reference>
<gene>
    <name evidence="7" type="ORF">B0A64_16985</name>
</gene>
<evidence type="ECO:0000256" key="1">
    <source>
        <dbReference type="ARBA" id="ARBA00004370"/>
    </source>
</evidence>
<keyword evidence="8" id="KW-1185">Reference proteome</keyword>
<feature type="transmembrane region" description="Helical" evidence="5">
    <location>
        <begin position="12"/>
        <end position="38"/>
    </location>
</feature>
<evidence type="ECO:0000259" key="6">
    <source>
        <dbReference type="Pfam" id="PF04116"/>
    </source>
</evidence>
<proteinExistence type="predicted"/>
<feature type="transmembrane region" description="Helical" evidence="5">
    <location>
        <begin position="98"/>
        <end position="119"/>
    </location>
</feature>
<keyword evidence="2 5" id="KW-0812">Transmembrane</keyword>
<dbReference type="EMBL" id="MUGS01000037">
    <property type="protein sequence ID" value="OXG03679.1"/>
    <property type="molecule type" value="Genomic_DNA"/>
</dbReference>
<feature type="transmembrane region" description="Helical" evidence="5">
    <location>
        <begin position="64"/>
        <end position="83"/>
    </location>
</feature>
<keyword evidence="4 5" id="KW-0472">Membrane</keyword>
<dbReference type="InterPro" id="IPR050307">
    <property type="entry name" value="Sterol_Desaturase_Related"/>
</dbReference>
<evidence type="ECO:0000256" key="2">
    <source>
        <dbReference type="ARBA" id="ARBA00022692"/>
    </source>
</evidence>
<accession>A0A227P1B8</accession>
<dbReference type="GO" id="GO:0016020">
    <property type="term" value="C:membrane"/>
    <property type="evidence" value="ECO:0007669"/>
    <property type="project" value="UniProtKB-SubCell"/>
</dbReference>
<name>A0A227P1B8_9FLAO</name>
<feature type="domain" description="Fatty acid hydroxylase" evidence="6">
    <location>
        <begin position="107"/>
        <end position="240"/>
    </location>
</feature>
<dbReference type="RefSeq" id="WP_089480697.1">
    <property type="nucleotide sequence ID" value="NZ_MUGS01000037.1"/>
</dbReference>
<dbReference type="Pfam" id="PF04116">
    <property type="entry name" value="FA_hydroxylase"/>
    <property type="match status" value="1"/>
</dbReference>